<evidence type="ECO:0008006" key="3">
    <source>
        <dbReference type="Google" id="ProtNLM"/>
    </source>
</evidence>
<dbReference type="Proteomes" id="UP000273405">
    <property type="component" value="Unassembled WGS sequence"/>
</dbReference>
<comment type="caution">
    <text evidence="1">The sequence shown here is derived from an EMBL/GenBank/DDBJ whole genome shotgun (WGS) entry which is preliminary data.</text>
</comment>
<organism evidence="1 2">
    <name type="scientific">Corallococcus sicarius</name>
    <dbReference type="NCBI Taxonomy" id="2316726"/>
    <lineage>
        <taxon>Bacteria</taxon>
        <taxon>Pseudomonadati</taxon>
        <taxon>Myxococcota</taxon>
        <taxon>Myxococcia</taxon>
        <taxon>Myxococcales</taxon>
        <taxon>Cystobacterineae</taxon>
        <taxon>Myxococcaceae</taxon>
        <taxon>Corallococcus</taxon>
    </lineage>
</organism>
<dbReference type="AlphaFoldDB" id="A0A3A8NBW3"/>
<proteinExistence type="predicted"/>
<sequence>MDVKGVAFLARQTMAVQAFGEAAWKSFLAEQAKRDPVFAQPIMPVTRIPADSFLRFNEALTQRFYAGDPKAYWQYGIKSAEYALGQGQLKTMFGKDDFRRFALFTPGIWKGYFTEGELTAQLQGTQLDLRITGVPRPHVYFELAVMGFAAGGLTYLSGRKEIPHEVLKGFSKGDLEVLYRFTLPA</sequence>
<gene>
    <name evidence="1" type="ORF">D7X12_19490</name>
</gene>
<accession>A0A3A8NBW3</accession>
<dbReference type="OrthoDB" id="5509045at2"/>
<dbReference type="RefSeq" id="WP_120626782.1">
    <property type="nucleotide sequence ID" value="NZ_RAWG01000119.1"/>
</dbReference>
<protein>
    <recommendedName>
        <fullName evidence="3">TIGR02265 family protein</fullName>
    </recommendedName>
</protein>
<reference evidence="2" key="1">
    <citation type="submission" date="2018-09" db="EMBL/GenBank/DDBJ databases">
        <authorList>
            <person name="Livingstone P.G."/>
            <person name="Whitworth D.E."/>
        </authorList>
    </citation>
    <scope>NUCLEOTIDE SEQUENCE [LARGE SCALE GENOMIC DNA]</scope>
    <source>
        <strain evidence="2">CA040B</strain>
    </source>
</reference>
<dbReference type="EMBL" id="RAWG01000119">
    <property type="protein sequence ID" value="RKH40940.1"/>
    <property type="molecule type" value="Genomic_DNA"/>
</dbReference>
<evidence type="ECO:0000313" key="1">
    <source>
        <dbReference type="EMBL" id="RKH40940.1"/>
    </source>
</evidence>
<name>A0A3A8NBW3_9BACT</name>
<keyword evidence="2" id="KW-1185">Reference proteome</keyword>
<evidence type="ECO:0000313" key="2">
    <source>
        <dbReference type="Proteomes" id="UP000273405"/>
    </source>
</evidence>